<name>A0A0E9T751_ANGAN</name>
<accession>A0A0E9T751</accession>
<protein>
    <submittedName>
        <fullName evidence="2">Uncharacterized protein</fullName>
    </submittedName>
</protein>
<evidence type="ECO:0000313" key="2">
    <source>
        <dbReference type="EMBL" id="JAH48578.1"/>
    </source>
</evidence>
<reference evidence="2" key="1">
    <citation type="submission" date="2014-11" db="EMBL/GenBank/DDBJ databases">
        <authorList>
            <person name="Amaro Gonzalez C."/>
        </authorList>
    </citation>
    <scope>NUCLEOTIDE SEQUENCE</scope>
</reference>
<sequence>MLYISATCLLVLYAVFEFPGCLQHCAVQHCPSPPHL</sequence>
<feature type="chain" id="PRO_5002432864" evidence="1">
    <location>
        <begin position="18"/>
        <end position="36"/>
    </location>
</feature>
<dbReference type="EMBL" id="GBXM01059999">
    <property type="protein sequence ID" value="JAH48578.1"/>
    <property type="molecule type" value="Transcribed_RNA"/>
</dbReference>
<evidence type="ECO:0000256" key="1">
    <source>
        <dbReference type="SAM" id="SignalP"/>
    </source>
</evidence>
<proteinExistence type="predicted"/>
<keyword evidence="1" id="KW-0732">Signal</keyword>
<dbReference type="AlphaFoldDB" id="A0A0E9T751"/>
<feature type="signal peptide" evidence="1">
    <location>
        <begin position="1"/>
        <end position="17"/>
    </location>
</feature>
<reference evidence="2" key="2">
    <citation type="journal article" date="2015" name="Fish Shellfish Immunol.">
        <title>Early steps in the European eel (Anguilla anguilla)-Vibrio vulnificus interaction in the gills: Role of the RtxA13 toxin.</title>
        <authorList>
            <person name="Callol A."/>
            <person name="Pajuelo D."/>
            <person name="Ebbesson L."/>
            <person name="Teles M."/>
            <person name="MacKenzie S."/>
            <person name="Amaro C."/>
        </authorList>
    </citation>
    <scope>NUCLEOTIDE SEQUENCE</scope>
</reference>
<organism evidence="2">
    <name type="scientific">Anguilla anguilla</name>
    <name type="common">European freshwater eel</name>
    <name type="synonym">Muraena anguilla</name>
    <dbReference type="NCBI Taxonomy" id="7936"/>
    <lineage>
        <taxon>Eukaryota</taxon>
        <taxon>Metazoa</taxon>
        <taxon>Chordata</taxon>
        <taxon>Craniata</taxon>
        <taxon>Vertebrata</taxon>
        <taxon>Euteleostomi</taxon>
        <taxon>Actinopterygii</taxon>
        <taxon>Neopterygii</taxon>
        <taxon>Teleostei</taxon>
        <taxon>Anguilliformes</taxon>
        <taxon>Anguillidae</taxon>
        <taxon>Anguilla</taxon>
    </lineage>
</organism>